<dbReference type="GO" id="GO:0003676">
    <property type="term" value="F:nucleic acid binding"/>
    <property type="evidence" value="ECO:0007669"/>
    <property type="project" value="InterPro"/>
</dbReference>
<comment type="caution">
    <text evidence="2">The sequence shown here is derived from an EMBL/GenBank/DDBJ whole genome shotgun (WGS) entry which is preliminary data.</text>
</comment>
<sequence length="182" mass="21750">MELPTTTRTKKPLPATYPISRWQIDLKKMPCYKGFNYVCNILDCYSRFAFRAEGQVTSRCVIVLLSSINPRPEGRVTRSRKFEDNDSEIDKNYQPTENEDESDESEEDEYNSKFKKLNKKKAERRRWTREEQNILKLEFNNFIRMKKIPRNSDALRVKQKHAIFSERSIHQIKSKVQHLIRC</sequence>
<keyword evidence="3" id="KW-1185">Reference proteome</keyword>
<evidence type="ECO:0000256" key="1">
    <source>
        <dbReference type="SAM" id="MobiDB-lite"/>
    </source>
</evidence>
<feature type="region of interest" description="Disordered" evidence="1">
    <location>
        <begin position="72"/>
        <end position="113"/>
    </location>
</feature>
<dbReference type="InterPro" id="IPR036397">
    <property type="entry name" value="RNaseH_sf"/>
</dbReference>
<protein>
    <submittedName>
        <fullName evidence="2">Uncharacterized protein</fullName>
    </submittedName>
</protein>
<dbReference type="EMBL" id="UYJE01003912">
    <property type="protein sequence ID" value="VDI23298.1"/>
    <property type="molecule type" value="Genomic_DNA"/>
</dbReference>
<organism evidence="2 3">
    <name type="scientific">Mytilus galloprovincialis</name>
    <name type="common">Mediterranean mussel</name>
    <dbReference type="NCBI Taxonomy" id="29158"/>
    <lineage>
        <taxon>Eukaryota</taxon>
        <taxon>Metazoa</taxon>
        <taxon>Spiralia</taxon>
        <taxon>Lophotrochozoa</taxon>
        <taxon>Mollusca</taxon>
        <taxon>Bivalvia</taxon>
        <taxon>Autobranchia</taxon>
        <taxon>Pteriomorphia</taxon>
        <taxon>Mytilida</taxon>
        <taxon>Mytiloidea</taxon>
        <taxon>Mytilidae</taxon>
        <taxon>Mytilinae</taxon>
        <taxon>Mytilus</taxon>
    </lineage>
</organism>
<evidence type="ECO:0000313" key="3">
    <source>
        <dbReference type="Proteomes" id="UP000596742"/>
    </source>
</evidence>
<gene>
    <name evidence="2" type="ORF">MGAL_10B002714</name>
</gene>
<feature type="compositionally biased region" description="Acidic residues" evidence="1">
    <location>
        <begin position="97"/>
        <end position="109"/>
    </location>
</feature>
<proteinExistence type="predicted"/>
<dbReference type="SUPFAM" id="SSF53098">
    <property type="entry name" value="Ribonuclease H-like"/>
    <property type="match status" value="1"/>
</dbReference>
<reference evidence="2" key="1">
    <citation type="submission" date="2018-11" db="EMBL/GenBank/DDBJ databases">
        <authorList>
            <person name="Alioto T."/>
            <person name="Alioto T."/>
        </authorList>
    </citation>
    <scope>NUCLEOTIDE SEQUENCE</scope>
</reference>
<feature type="compositionally biased region" description="Basic and acidic residues" evidence="1">
    <location>
        <begin position="72"/>
        <end position="91"/>
    </location>
</feature>
<dbReference type="Proteomes" id="UP000596742">
    <property type="component" value="Unassembled WGS sequence"/>
</dbReference>
<accession>A0A8B6DPL9</accession>
<dbReference type="AlphaFoldDB" id="A0A8B6DPL9"/>
<dbReference type="Gene3D" id="3.30.420.10">
    <property type="entry name" value="Ribonuclease H-like superfamily/Ribonuclease H"/>
    <property type="match status" value="1"/>
</dbReference>
<dbReference type="InterPro" id="IPR012337">
    <property type="entry name" value="RNaseH-like_sf"/>
</dbReference>
<name>A0A8B6DPL9_MYTGA</name>
<evidence type="ECO:0000313" key="2">
    <source>
        <dbReference type="EMBL" id="VDI23298.1"/>
    </source>
</evidence>